<name>A0A844QJH3_9HYPH</name>
<dbReference type="InterPro" id="IPR013154">
    <property type="entry name" value="ADH-like_N"/>
</dbReference>
<dbReference type="PANTHER" id="PTHR44154">
    <property type="entry name" value="QUINONE OXIDOREDUCTASE"/>
    <property type="match status" value="1"/>
</dbReference>
<dbReference type="SUPFAM" id="SSF51735">
    <property type="entry name" value="NAD(P)-binding Rossmann-fold domains"/>
    <property type="match status" value="1"/>
</dbReference>
<dbReference type="InterPro" id="IPR036291">
    <property type="entry name" value="NAD(P)-bd_dom_sf"/>
</dbReference>
<sequence length="325" mass="33948">MKAVWYEKNGVARDVLVVGEMETPKPGPGEVLVRLAASGVNPSDVKSRAGRPLVAPRIVPHSDGAGVIEAVGQGVAQRRLGERVWIWNGQWKRPFGTAAEFIALPHNQAVPLPDTIDFSVGACLGIPALTALRAVDLHGAVAGRTLLVTGAANAVGHYAVQIAKRRGARVIGTASAARRDHALDAGADAVIDYRAEDVAARVQELTNGRGADGIVDMDLSSTAALLPHGVLAAHGKLVCYGSNLAAEIPVSFPAMLWNSLTLQVFVVYELPADVRRKAIVELTRMLAAGELRHAIGATFALEETAAAHEAIESGGTTGNVVLSIG</sequence>
<protein>
    <submittedName>
        <fullName evidence="3">Zinc-binding dehydrogenase</fullName>
    </submittedName>
</protein>
<organism evidence="3 4">
    <name type="scientific">Nitratireductor arenosus</name>
    <dbReference type="NCBI Taxonomy" id="2682096"/>
    <lineage>
        <taxon>Bacteria</taxon>
        <taxon>Pseudomonadati</taxon>
        <taxon>Pseudomonadota</taxon>
        <taxon>Alphaproteobacteria</taxon>
        <taxon>Hyphomicrobiales</taxon>
        <taxon>Phyllobacteriaceae</taxon>
        <taxon>Nitratireductor</taxon>
    </lineage>
</organism>
<dbReference type="Pfam" id="PF00107">
    <property type="entry name" value="ADH_zinc_N"/>
    <property type="match status" value="1"/>
</dbReference>
<comment type="caution">
    <text evidence="3">The sequence shown here is derived from an EMBL/GenBank/DDBJ whole genome shotgun (WGS) entry which is preliminary data.</text>
</comment>
<dbReference type="Proteomes" id="UP000463224">
    <property type="component" value="Unassembled WGS sequence"/>
</dbReference>
<dbReference type="InterPro" id="IPR020843">
    <property type="entry name" value="ER"/>
</dbReference>
<accession>A0A844QJH3</accession>
<keyword evidence="4" id="KW-1185">Reference proteome</keyword>
<evidence type="ECO:0000256" key="1">
    <source>
        <dbReference type="ARBA" id="ARBA00022857"/>
    </source>
</evidence>
<dbReference type="Pfam" id="PF08240">
    <property type="entry name" value="ADH_N"/>
    <property type="match status" value="1"/>
</dbReference>
<dbReference type="PANTHER" id="PTHR44154:SF1">
    <property type="entry name" value="QUINONE OXIDOREDUCTASE"/>
    <property type="match status" value="1"/>
</dbReference>
<dbReference type="Gene3D" id="3.90.180.10">
    <property type="entry name" value="Medium-chain alcohol dehydrogenases, catalytic domain"/>
    <property type="match status" value="1"/>
</dbReference>
<evidence type="ECO:0000313" key="4">
    <source>
        <dbReference type="Proteomes" id="UP000463224"/>
    </source>
</evidence>
<keyword evidence="1" id="KW-0521">NADP</keyword>
<dbReference type="SMART" id="SM00829">
    <property type="entry name" value="PKS_ER"/>
    <property type="match status" value="1"/>
</dbReference>
<feature type="domain" description="Enoyl reductase (ER)" evidence="2">
    <location>
        <begin position="12"/>
        <end position="322"/>
    </location>
</feature>
<dbReference type="RefSeq" id="WP_343040944.1">
    <property type="nucleotide sequence ID" value="NZ_WPHG01000005.1"/>
</dbReference>
<dbReference type="GO" id="GO:0016491">
    <property type="term" value="F:oxidoreductase activity"/>
    <property type="evidence" value="ECO:0007669"/>
    <property type="project" value="InterPro"/>
</dbReference>
<dbReference type="Gene3D" id="3.40.50.720">
    <property type="entry name" value="NAD(P)-binding Rossmann-like Domain"/>
    <property type="match status" value="1"/>
</dbReference>
<dbReference type="CDD" id="cd08253">
    <property type="entry name" value="zeta_crystallin"/>
    <property type="match status" value="1"/>
</dbReference>
<reference evidence="3 4" key="1">
    <citation type="submission" date="2019-12" db="EMBL/GenBank/DDBJ databases">
        <title>Nitratireductor arenosus sp. nov., Isolated from sea sand, Jeju island, South Korea.</title>
        <authorList>
            <person name="Kim W."/>
        </authorList>
    </citation>
    <scope>NUCLEOTIDE SEQUENCE [LARGE SCALE GENOMIC DNA]</scope>
    <source>
        <strain evidence="3 4">CAU 1489</strain>
    </source>
</reference>
<evidence type="ECO:0000259" key="2">
    <source>
        <dbReference type="SMART" id="SM00829"/>
    </source>
</evidence>
<dbReference type="InterPro" id="IPR013149">
    <property type="entry name" value="ADH-like_C"/>
</dbReference>
<proteinExistence type="predicted"/>
<gene>
    <name evidence="3" type="ORF">GN330_19540</name>
</gene>
<dbReference type="InterPro" id="IPR051603">
    <property type="entry name" value="Zinc-ADH_QOR/CCCR"/>
</dbReference>
<evidence type="ECO:0000313" key="3">
    <source>
        <dbReference type="EMBL" id="MVA99445.1"/>
    </source>
</evidence>
<dbReference type="EMBL" id="WPHG01000005">
    <property type="protein sequence ID" value="MVA99445.1"/>
    <property type="molecule type" value="Genomic_DNA"/>
</dbReference>
<dbReference type="InterPro" id="IPR011032">
    <property type="entry name" value="GroES-like_sf"/>
</dbReference>
<dbReference type="SUPFAM" id="SSF50129">
    <property type="entry name" value="GroES-like"/>
    <property type="match status" value="1"/>
</dbReference>
<dbReference type="AlphaFoldDB" id="A0A844QJH3"/>